<evidence type="ECO:0000313" key="4">
    <source>
        <dbReference type="Proteomes" id="UP000249723"/>
    </source>
</evidence>
<dbReference type="GO" id="GO:0006120">
    <property type="term" value="P:mitochondrial electron transport, NADH to ubiquinone"/>
    <property type="evidence" value="ECO:0007669"/>
    <property type="project" value="TreeGrafter"/>
</dbReference>
<name>A0A2X0MSV6_9BASI</name>
<dbReference type="STRING" id="289078.A0A2X0MSV6"/>
<dbReference type="PANTHER" id="PTHR13156">
    <property type="entry name" value="NADH-UBIQUINONE OXIDOREDUCTASE 13 KD-A SUBUNIT"/>
    <property type="match status" value="1"/>
</dbReference>
<dbReference type="EMBL" id="FMWP01000015">
    <property type="protein sequence ID" value="SCZ91444.1"/>
    <property type="molecule type" value="Genomic_DNA"/>
</dbReference>
<feature type="region of interest" description="Disordered" evidence="1">
    <location>
        <begin position="23"/>
        <end position="74"/>
    </location>
</feature>
<dbReference type="Gene3D" id="2.60.260.40">
    <property type="entry name" value="q5lls5 like domains"/>
    <property type="match status" value="1"/>
</dbReference>
<protein>
    <submittedName>
        <fullName evidence="3">BZ3500_MvSof-1268-A1-R1_Chr1-2g01413 protein</fullName>
    </submittedName>
</protein>
<feature type="domain" description="Zinc finger CHCC-type" evidence="2">
    <location>
        <begin position="95"/>
        <end position="137"/>
    </location>
</feature>
<evidence type="ECO:0000259" key="2">
    <source>
        <dbReference type="Pfam" id="PF10276"/>
    </source>
</evidence>
<dbReference type="OrthoDB" id="307899at2759"/>
<proteinExistence type="predicted"/>
<reference evidence="4" key="1">
    <citation type="submission" date="2016-10" db="EMBL/GenBank/DDBJ databases">
        <authorList>
            <person name="Jeantristanb JTB J.-T."/>
            <person name="Ricardo R."/>
        </authorList>
    </citation>
    <scope>NUCLEOTIDE SEQUENCE [LARGE SCALE GENOMIC DNA]</scope>
</reference>
<dbReference type="InterPro" id="IPR019401">
    <property type="entry name" value="Znf_CHCC"/>
</dbReference>
<sequence length="147" mass="16113">MSSLSRTCLNAARPLMRHSRMAHNVVSRKPAEPHTPPSISPAQAPNRATVWSKSQAARTEAMQGPRFEQTDERFQPRPLAAVELIAEEPIRLIHGRVASCDGGQSQLWGGGSLGHPKIFVNVDKPGPKACNYCGIRFQKDSHAHGHH</sequence>
<evidence type="ECO:0000256" key="1">
    <source>
        <dbReference type="SAM" id="MobiDB-lite"/>
    </source>
</evidence>
<dbReference type="PANTHER" id="PTHR13156:SF0">
    <property type="entry name" value="NADH DEHYDROGENASE [UBIQUINONE] IRON-SULFUR PROTEIN 6, MITOCHONDRIAL"/>
    <property type="match status" value="1"/>
</dbReference>
<dbReference type="Pfam" id="PF10276">
    <property type="entry name" value="zf-CHCC"/>
    <property type="match status" value="1"/>
</dbReference>
<keyword evidence="4" id="KW-1185">Reference proteome</keyword>
<organism evidence="3 4">
    <name type="scientific">Microbotryum saponariae</name>
    <dbReference type="NCBI Taxonomy" id="289078"/>
    <lineage>
        <taxon>Eukaryota</taxon>
        <taxon>Fungi</taxon>
        <taxon>Dikarya</taxon>
        <taxon>Basidiomycota</taxon>
        <taxon>Pucciniomycotina</taxon>
        <taxon>Microbotryomycetes</taxon>
        <taxon>Microbotryales</taxon>
        <taxon>Microbotryaceae</taxon>
        <taxon>Microbotryum</taxon>
    </lineage>
</organism>
<evidence type="ECO:0000313" key="3">
    <source>
        <dbReference type="EMBL" id="SCZ91444.1"/>
    </source>
</evidence>
<dbReference type="Proteomes" id="UP000249723">
    <property type="component" value="Unassembled WGS sequence"/>
</dbReference>
<gene>
    <name evidence="3" type="ORF">BZ3500_MVSOF-1268-A1-R1_CHR1-2G01413</name>
</gene>
<accession>A0A2X0MSV6</accession>
<dbReference type="AlphaFoldDB" id="A0A2X0MSV6"/>
<dbReference type="GO" id="GO:0005739">
    <property type="term" value="C:mitochondrion"/>
    <property type="evidence" value="ECO:0007669"/>
    <property type="project" value="GOC"/>
</dbReference>